<protein>
    <submittedName>
        <fullName evidence="1">HNH endonuclease</fullName>
    </submittedName>
</protein>
<keyword evidence="1" id="KW-0255">Endonuclease</keyword>
<accession>A0AC59EXM0</accession>
<dbReference type="Proteomes" id="UP000204225">
    <property type="component" value="Segment"/>
</dbReference>
<evidence type="ECO:0000313" key="2">
    <source>
        <dbReference type="Proteomes" id="UP000204225"/>
    </source>
</evidence>
<keyword evidence="2" id="KW-1185">Reference proteome</keyword>
<sequence length="210" mass="24258">MSLSKKHQAIENLFKPNAEGISEWITRETIGADEELNWGNNGVTRGGVLYHYDKYIWEFGRANDKPSGKILKIRLNGLNPEKALNLKRPIREDIHKYHKNMGCVARGSTSDLRTDHKNDLYNDLRVLNMKTQTFDDFQCLCNHCNLQKRQVSKKTVELGKRYSATNIPMLSIFGVDFTQGDETYDKDDINAMVGTYWYDPVAFMTYLKSH</sequence>
<evidence type="ECO:0000313" key="1">
    <source>
        <dbReference type="EMBL" id="AGM15742.1"/>
    </source>
</evidence>
<keyword evidence="1" id="KW-0540">Nuclease</keyword>
<gene>
    <name evidence="1" type="ORF">PGCG_00438</name>
</gene>
<reference evidence="1 2" key="1">
    <citation type="journal article" date="2013" name="Proc. Natl. Acad. Sci. U.S.A.">
        <title>Genome of Phaeocystis globosa virus PgV-16T highlights the common ancestry of the largest known DNA viruses infecting eukaryotes.</title>
        <authorList>
            <person name="Santini S."/>
            <person name="Jeudy S."/>
            <person name="Bartoli J."/>
            <person name="Poirot O."/>
            <person name="Lescot M."/>
            <person name="Abergel C."/>
            <person name="Barbe V."/>
            <person name="Wommack K.E."/>
            <person name="Noordeloos A.A."/>
            <person name="Brussaard C.P."/>
            <person name="Claverie J.M."/>
        </authorList>
    </citation>
    <scope>NUCLEOTIDE SEQUENCE [LARGE SCALE GENOMIC DNA]</scope>
    <source>
        <strain evidence="1 2">16T</strain>
    </source>
</reference>
<proteinExistence type="predicted"/>
<keyword evidence="1" id="KW-0378">Hydrolase</keyword>
<dbReference type="EMBL" id="KC662249">
    <property type="protein sequence ID" value="AGM15742.1"/>
    <property type="molecule type" value="Genomic_DNA"/>
</dbReference>
<organism evidence="1 2">
    <name type="scientific">Phaeocystis globosa virus PgV-16T</name>
    <dbReference type="NCBI Taxonomy" id="3071227"/>
    <lineage>
        <taxon>Viruses</taxon>
        <taxon>Varidnaviria</taxon>
        <taxon>Bamfordvirae</taxon>
        <taxon>Nucleocytoviricota</taxon>
        <taxon>Megaviricetes</taxon>
        <taxon>Imitervirales</taxon>
        <taxon>Mesomimiviridae</taxon>
        <taxon>Tethysvirus</taxon>
        <taxon>Tethysvirus hollandense</taxon>
    </lineage>
</organism>
<name>A0AC59EXM0_9VIRU</name>